<name>A0A3N1D5D5_9ACTN</name>
<protein>
    <submittedName>
        <fullName evidence="8">Site-specific recombinase XerD</fullName>
    </submittedName>
</protein>
<dbReference type="EMBL" id="RJKE01000001">
    <property type="protein sequence ID" value="ROO88752.1"/>
    <property type="molecule type" value="Genomic_DNA"/>
</dbReference>
<comment type="caution">
    <text evidence="8">The sequence shown here is derived from an EMBL/GenBank/DDBJ whole genome shotgun (WGS) entry which is preliminary data.</text>
</comment>
<evidence type="ECO:0000256" key="4">
    <source>
        <dbReference type="ARBA" id="ARBA00023172"/>
    </source>
</evidence>
<dbReference type="InterPro" id="IPR053876">
    <property type="entry name" value="Phage_int_M"/>
</dbReference>
<sequence>MAQDPKINKLPNGKWRMRWNNGSKSFTADTRDEVVAFKAALLAGGMVDPRAVVAPVAGGRTFRKVANDYIVMKKKKGLAPGTIEGYERDLRLYVLPEIGGMDINEVRPPHIRAVLERAGKRRTPGSLRKMHSSVLYPIFKWAIGNEWRERANPCEITAQELSQETREQGALLPDDAPMFLDCGYAIAEPDDDGKVLDPDGLAGDFFTLLYGTGLRWQEAAALDVGSVDWKRRVVVVKQVIRLHVGVAKDKGKSRYAFRDIPLPAADDDPLVVMLRARTRGRFASEPLFVTGAGRRVYSSVARRLLRHTLELAKKLHGYAEQFGFHGFRRGFATAMEDREIPERSLKLLLGHARHTGATKAYVKLTAKQVENIRPYVGGMCWRASELALAA</sequence>
<evidence type="ECO:0000256" key="1">
    <source>
        <dbReference type="ARBA" id="ARBA00008857"/>
    </source>
</evidence>
<keyword evidence="2" id="KW-0229">DNA integration</keyword>
<dbReference type="AlphaFoldDB" id="A0A3N1D5D5"/>
<dbReference type="CDD" id="cd00397">
    <property type="entry name" value="DNA_BRE_C"/>
    <property type="match status" value="1"/>
</dbReference>
<comment type="similarity">
    <text evidence="1">Belongs to the 'phage' integrase family.</text>
</comment>
<evidence type="ECO:0000259" key="6">
    <source>
        <dbReference type="PROSITE" id="PS51898"/>
    </source>
</evidence>
<keyword evidence="9" id="KW-1185">Reference proteome</keyword>
<keyword evidence="3 5" id="KW-0238">DNA-binding</keyword>
<dbReference type="InterPro" id="IPR002104">
    <property type="entry name" value="Integrase_catalytic"/>
</dbReference>
<organism evidence="8 9">
    <name type="scientific">Actinocorallia herbida</name>
    <dbReference type="NCBI Taxonomy" id="58109"/>
    <lineage>
        <taxon>Bacteria</taxon>
        <taxon>Bacillati</taxon>
        <taxon>Actinomycetota</taxon>
        <taxon>Actinomycetes</taxon>
        <taxon>Streptosporangiales</taxon>
        <taxon>Thermomonosporaceae</taxon>
        <taxon>Actinocorallia</taxon>
    </lineage>
</organism>
<evidence type="ECO:0000313" key="9">
    <source>
        <dbReference type="Proteomes" id="UP000272400"/>
    </source>
</evidence>
<dbReference type="RefSeq" id="WP_123667955.1">
    <property type="nucleotide sequence ID" value="NZ_RJKE01000001.1"/>
</dbReference>
<reference evidence="8 9" key="1">
    <citation type="submission" date="2018-11" db="EMBL/GenBank/DDBJ databases">
        <title>Sequencing the genomes of 1000 actinobacteria strains.</title>
        <authorList>
            <person name="Klenk H.-P."/>
        </authorList>
    </citation>
    <scope>NUCLEOTIDE SEQUENCE [LARGE SCALE GENOMIC DNA]</scope>
    <source>
        <strain evidence="8 9">DSM 44254</strain>
    </source>
</reference>
<evidence type="ECO:0000259" key="7">
    <source>
        <dbReference type="PROSITE" id="PS51900"/>
    </source>
</evidence>
<dbReference type="InterPro" id="IPR011010">
    <property type="entry name" value="DNA_brk_join_enz"/>
</dbReference>
<evidence type="ECO:0000313" key="8">
    <source>
        <dbReference type="EMBL" id="ROO88752.1"/>
    </source>
</evidence>
<dbReference type="GO" id="GO:0006310">
    <property type="term" value="P:DNA recombination"/>
    <property type="evidence" value="ECO:0007669"/>
    <property type="project" value="UniProtKB-KW"/>
</dbReference>
<dbReference type="Gene3D" id="1.10.150.130">
    <property type="match status" value="1"/>
</dbReference>
<dbReference type="Pfam" id="PF22022">
    <property type="entry name" value="Phage_int_M"/>
    <property type="match status" value="1"/>
</dbReference>
<dbReference type="Pfam" id="PF00589">
    <property type="entry name" value="Phage_integrase"/>
    <property type="match status" value="1"/>
</dbReference>
<dbReference type="InterPro" id="IPR010998">
    <property type="entry name" value="Integrase_recombinase_N"/>
</dbReference>
<dbReference type="PROSITE" id="PS51900">
    <property type="entry name" value="CB"/>
    <property type="match status" value="1"/>
</dbReference>
<feature type="domain" description="Tyr recombinase" evidence="6">
    <location>
        <begin position="166"/>
        <end position="374"/>
    </location>
</feature>
<accession>A0A3N1D5D5</accession>
<evidence type="ECO:0000256" key="2">
    <source>
        <dbReference type="ARBA" id="ARBA00022908"/>
    </source>
</evidence>
<dbReference type="PANTHER" id="PTHR30629:SF2">
    <property type="entry name" value="PROPHAGE INTEGRASE INTS-RELATED"/>
    <property type="match status" value="1"/>
</dbReference>
<keyword evidence="4" id="KW-0233">DNA recombination</keyword>
<dbReference type="PROSITE" id="PS51898">
    <property type="entry name" value="TYR_RECOMBINASE"/>
    <property type="match status" value="1"/>
</dbReference>
<dbReference type="Proteomes" id="UP000272400">
    <property type="component" value="Unassembled WGS sequence"/>
</dbReference>
<dbReference type="InterPro" id="IPR013762">
    <property type="entry name" value="Integrase-like_cat_sf"/>
</dbReference>
<gene>
    <name evidence="8" type="ORF">EDD29_6431</name>
</gene>
<dbReference type="Gene3D" id="1.10.443.10">
    <property type="entry name" value="Intergrase catalytic core"/>
    <property type="match status" value="1"/>
</dbReference>
<dbReference type="InterPro" id="IPR044068">
    <property type="entry name" value="CB"/>
</dbReference>
<dbReference type="SUPFAM" id="SSF56349">
    <property type="entry name" value="DNA breaking-rejoining enzymes"/>
    <property type="match status" value="1"/>
</dbReference>
<evidence type="ECO:0000256" key="5">
    <source>
        <dbReference type="PROSITE-ProRule" id="PRU01248"/>
    </source>
</evidence>
<dbReference type="GO" id="GO:0015074">
    <property type="term" value="P:DNA integration"/>
    <property type="evidence" value="ECO:0007669"/>
    <property type="project" value="UniProtKB-KW"/>
</dbReference>
<dbReference type="GO" id="GO:0003677">
    <property type="term" value="F:DNA binding"/>
    <property type="evidence" value="ECO:0007669"/>
    <property type="project" value="UniProtKB-UniRule"/>
</dbReference>
<proteinExistence type="inferred from homology"/>
<dbReference type="OrthoDB" id="4529782at2"/>
<feature type="domain" description="Core-binding (CB)" evidence="7">
    <location>
        <begin position="60"/>
        <end position="143"/>
    </location>
</feature>
<evidence type="ECO:0000256" key="3">
    <source>
        <dbReference type="ARBA" id="ARBA00023125"/>
    </source>
</evidence>
<dbReference type="PANTHER" id="PTHR30629">
    <property type="entry name" value="PROPHAGE INTEGRASE"/>
    <property type="match status" value="1"/>
</dbReference>
<dbReference type="InterPro" id="IPR050808">
    <property type="entry name" value="Phage_Integrase"/>
</dbReference>